<dbReference type="InterPro" id="IPR006076">
    <property type="entry name" value="FAD-dep_OxRdtase"/>
</dbReference>
<protein>
    <submittedName>
        <fullName evidence="3">FAD-binding oxidoreductase</fullName>
    </submittedName>
</protein>
<keyword evidence="4" id="KW-1185">Reference proteome</keyword>
<dbReference type="PANTHER" id="PTHR13847:SF287">
    <property type="entry name" value="FAD-DEPENDENT OXIDOREDUCTASE DOMAIN-CONTAINING PROTEIN 1"/>
    <property type="match status" value="1"/>
</dbReference>
<feature type="domain" description="FAD dependent oxidoreductase" evidence="2">
    <location>
        <begin position="3"/>
        <end position="332"/>
    </location>
</feature>
<dbReference type="OrthoDB" id="7421214at2"/>
<dbReference type="GO" id="GO:0005737">
    <property type="term" value="C:cytoplasm"/>
    <property type="evidence" value="ECO:0007669"/>
    <property type="project" value="TreeGrafter"/>
</dbReference>
<organism evidence="3 4">
    <name type="scientific">Pelagovum pacificum</name>
    <dbReference type="NCBI Taxonomy" id="2588711"/>
    <lineage>
        <taxon>Bacteria</taxon>
        <taxon>Pseudomonadati</taxon>
        <taxon>Pseudomonadota</taxon>
        <taxon>Alphaproteobacteria</taxon>
        <taxon>Rhodobacterales</taxon>
        <taxon>Paracoccaceae</taxon>
        <taxon>Pelagovum</taxon>
    </lineage>
</organism>
<dbReference type="Gene3D" id="3.30.9.10">
    <property type="entry name" value="D-Amino Acid Oxidase, subunit A, domain 2"/>
    <property type="match status" value="1"/>
</dbReference>
<evidence type="ECO:0000313" key="3">
    <source>
        <dbReference type="EMBL" id="TNY31212.1"/>
    </source>
</evidence>
<evidence type="ECO:0000259" key="2">
    <source>
        <dbReference type="Pfam" id="PF01266"/>
    </source>
</evidence>
<dbReference type="PANTHER" id="PTHR13847">
    <property type="entry name" value="SARCOSINE DEHYDROGENASE-RELATED"/>
    <property type="match status" value="1"/>
</dbReference>
<evidence type="ECO:0000256" key="1">
    <source>
        <dbReference type="ARBA" id="ARBA00023002"/>
    </source>
</evidence>
<dbReference type="Pfam" id="PF01266">
    <property type="entry name" value="DAO"/>
    <property type="match status" value="1"/>
</dbReference>
<dbReference type="GO" id="GO:0016491">
    <property type="term" value="F:oxidoreductase activity"/>
    <property type="evidence" value="ECO:0007669"/>
    <property type="project" value="UniProtKB-KW"/>
</dbReference>
<proteinExistence type="predicted"/>
<comment type="caution">
    <text evidence="3">The sequence shown here is derived from an EMBL/GenBank/DDBJ whole genome shotgun (WGS) entry which is preliminary data.</text>
</comment>
<dbReference type="AlphaFoldDB" id="A0A5C5GB68"/>
<dbReference type="SUPFAM" id="SSF51905">
    <property type="entry name" value="FAD/NAD(P)-binding domain"/>
    <property type="match status" value="1"/>
</dbReference>
<dbReference type="EMBL" id="VFFF01000002">
    <property type="protein sequence ID" value="TNY31212.1"/>
    <property type="molecule type" value="Genomic_DNA"/>
</dbReference>
<gene>
    <name evidence="3" type="ORF">FHY64_14365</name>
</gene>
<keyword evidence="1" id="KW-0560">Oxidoreductase</keyword>
<name>A0A5C5GB68_9RHOB</name>
<accession>A0A5C5GB68</accession>
<dbReference type="RefSeq" id="WP_140196005.1">
    <property type="nucleotide sequence ID" value="NZ_CP065915.1"/>
</dbReference>
<dbReference type="Proteomes" id="UP000314011">
    <property type="component" value="Unassembled WGS sequence"/>
</dbReference>
<dbReference type="Gene3D" id="3.50.50.60">
    <property type="entry name" value="FAD/NAD(P)-binding domain"/>
    <property type="match status" value="1"/>
</dbReference>
<sequence length="358" mass="38234">MTDFLVVGGGIAGASAGARLSEFGTVTLLERESSLGYHASGRSAALYEANYGLPTTVALNVASRDELWSREVLSPRGLLLLGKADEAEAFEDERRKMKLETLGRNEALDLVPILAGDVERFAYDSEAWDIDTEKLLRGFAREITDAGGTIVTGATVSGIRRTATGWAVTAGETYEAKVLINAAGAWVDGIARMAGIAPLGVTPYRRSMARIPAPGGHDVSRWPMTFGAGESWYSKPDAGALIVSPCEEHAAEPHDAWADDMVLAEGLARYEAYMTEPVTRMLANWAGLRTFSPDRSLVLGPSPQDRSFVWSACQGGYGFQTSAAASRLVADLVAGRAPELDADVVAALVPDRFEKAFS</sequence>
<reference evidence="3 4" key="1">
    <citation type="submission" date="2019-06" db="EMBL/GenBank/DDBJ databases">
        <title>Genome of new Rhodobacteraceae sp. SM1903.</title>
        <authorList>
            <person name="Ren X."/>
        </authorList>
    </citation>
    <scope>NUCLEOTIDE SEQUENCE [LARGE SCALE GENOMIC DNA]</scope>
    <source>
        <strain evidence="3 4">SM1903</strain>
    </source>
</reference>
<dbReference type="InterPro" id="IPR036188">
    <property type="entry name" value="FAD/NAD-bd_sf"/>
</dbReference>
<evidence type="ECO:0000313" key="4">
    <source>
        <dbReference type="Proteomes" id="UP000314011"/>
    </source>
</evidence>